<proteinExistence type="predicted"/>
<dbReference type="AlphaFoldDB" id="A0AAN0K8Q4"/>
<sequence>MSALHAPITPGSDSQPTVLRAVPRQSHQLAQLPFILFIAVLLGGGLTGVLVLSTTIQTQSGELAALQSQEAELRYQEAALVAQAQDLRSSQNLADQAWALGMRPNPNPAFIKMPSGEILGVPTEVSGNELPGMVPPAPVSVPVTTPAPEPTSTTEPSTEPSTESSTEHTTEPTTTAGDQDGTEQTDESTNSETTQPAAGEVNP</sequence>
<evidence type="ECO:0000256" key="2">
    <source>
        <dbReference type="SAM" id="Phobius"/>
    </source>
</evidence>
<feature type="compositionally biased region" description="Low complexity" evidence="1">
    <location>
        <begin position="150"/>
        <end position="164"/>
    </location>
</feature>
<keyword evidence="2" id="KW-1133">Transmembrane helix</keyword>
<organism evidence="3 4">
    <name type="scientific">Brooklawnia propionicigenes</name>
    <dbReference type="NCBI Taxonomy" id="3041175"/>
    <lineage>
        <taxon>Bacteria</taxon>
        <taxon>Bacillati</taxon>
        <taxon>Actinomycetota</taxon>
        <taxon>Actinomycetes</taxon>
        <taxon>Propionibacteriales</taxon>
        <taxon>Propionibacteriaceae</taxon>
        <taxon>Brooklawnia</taxon>
    </lineage>
</organism>
<evidence type="ECO:0000313" key="3">
    <source>
        <dbReference type="EMBL" id="BEH01237.1"/>
    </source>
</evidence>
<reference evidence="3" key="1">
    <citation type="journal article" date="2024" name="Int. J. Syst. Evol. Microbiol.">
        <title>Brooklawnia propionicigenes sp. nov., a facultatively anaerobic, propionate-producing bacterium isolated from a methanogenic reactor treating waste from cattle farms.</title>
        <authorList>
            <person name="Akita Y."/>
            <person name="Ueki A."/>
            <person name="Tonouchi A."/>
            <person name="Sugawara Y."/>
            <person name="Honma S."/>
            <person name="Kaku N."/>
            <person name="Ueki K."/>
        </authorList>
    </citation>
    <scope>NUCLEOTIDE SEQUENCE</scope>
    <source>
        <strain evidence="3">SH051</strain>
    </source>
</reference>
<feature type="compositionally biased region" description="Polar residues" evidence="1">
    <location>
        <begin position="187"/>
        <end position="196"/>
    </location>
</feature>
<evidence type="ECO:0008006" key="5">
    <source>
        <dbReference type="Google" id="ProtNLM"/>
    </source>
</evidence>
<keyword evidence="2" id="KW-0812">Transmembrane</keyword>
<dbReference type="EMBL" id="AP028056">
    <property type="protein sequence ID" value="BEH01237.1"/>
    <property type="molecule type" value="Genomic_DNA"/>
</dbReference>
<feature type="region of interest" description="Disordered" evidence="1">
    <location>
        <begin position="122"/>
        <end position="203"/>
    </location>
</feature>
<gene>
    <name evidence="3" type="ORF">brsh051_05180</name>
</gene>
<feature type="transmembrane region" description="Helical" evidence="2">
    <location>
        <begin position="32"/>
        <end position="52"/>
    </location>
</feature>
<dbReference type="RefSeq" id="WP_286267290.1">
    <property type="nucleotide sequence ID" value="NZ_AP028056.1"/>
</dbReference>
<keyword evidence="2" id="KW-0472">Membrane</keyword>
<feature type="compositionally biased region" description="Pro residues" evidence="1">
    <location>
        <begin position="133"/>
        <end position="149"/>
    </location>
</feature>
<name>A0AAN0K8Q4_9ACTN</name>
<dbReference type="KEGG" id="broo:brsh051_05180"/>
<evidence type="ECO:0000256" key="1">
    <source>
        <dbReference type="SAM" id="MobiDB-lite"/>
    </source>
</evidence>
<dbReference type="Proteomes" id="UP001431656">
    <property type="component" value="Chromosome"/>
</dbReference>
<protein>
    <recommendedName>
        <fullName evidence="5">Cell division protein FtsL</fullName>
    </recommendedName>
</protein>
<keyword evidence="4" id="KW-1185">Reference proteome</keyword>
<accession>A0AAN0K8Q4</accession>
<evidence type="ECO:0000313" key="4">
    <source>
        <dbReference type="Proteomes" id="UP001431656"/>
    </source>
</evidence>